<dbReference type="Proteomes" id="UP001458880">
    <property type="component" value="Unassembled WGS sequence"/>
</dbReference>
<sequence length="104" mass="11924">MSAKRKRTVVSLETKLQAINMLDKGETKWKNGVCKKMKKSWRKLLNITDSQETLPTTENDNDNDVSLAQLAQRLADETITENDVAEWINADEELEVTDEMIVEQ</sequence>
<protein>
    <submittedName>
        <fullName evidence="1">Uncharacterized protein</fullName>
    </submittedName>
</protein>
<organism evidence="1 2">
    <name type="scientific">Popillia japonica</name>
    <name type="common">Japanese beetle</name>
    <dbReference type="NCBI Taxonomy" id="7064"/>
    <lineage>
        <taxon>Eukaryota</taxon>
        <taxon>Metazoa</taxon>
        <taxon>Ecdysozoa</taxon>
        <taxon>Arthropoda</taxon>
        <taxon>Hexapoda</taxon>
        <taxon>Insecta</taxon>
        <taxon>Pterygota</taxon>
        <taxon>Neoptera</taxon>
        <taxon>Endopterygota</taxon>
        <taxon>Coleoptera</taxon>
        <taxon>Polyphaga</taxon>
        <taxon>Scarabaeiformia</taxon>
        <taxon>Scarabaeidae</taxon>
        <taxon>Rutelinae</taxon>
        <taxon>Popillia</taxon>
    </lineage>
</organism>
<keyword evidence="2" id="KW-1185">Reference proteome</keyword>
<dbReference type="AlphaFoldDB" id="A0AAW1HWL4"/>
<reference evidence="1 2" key="1">
    <citation type="journal article" date="2024" name="BMC Genomics">
        <title>De novo assembly and annotation of Popillia japonica's genome with initial clues to its potential as an invasive pest.</title>
        <authorList>
            <person name="Cucini C."/>
            <person name="Boschi S."/>
            <person name="Funari R."/>
            <person name="Cardaioli E."/>
            <person name="Iannotti N."/>
            <person name="Marturano G."/>
            <person name="Paoli F."/>
            <person name="Bruttini M."/>
            <person name="Carapelli A."/>
            <person name="Frati F."/>
            <person name="Nardi F."/>
        </authorList>
    </citation>
    <scope>NUCLEOTIDE SEQUENCE [LARGE SCALE GENOMIC DNA]</scope>
    <source>
        <strain evidence="1">DMR45628</strain>
    </source>
</reference>
<comment type="caution">
    <text evidence="1">The sequence shown here is derived from an EMBL/GenBank/DDBJ whole genome shotgun (WGS) entry which is preliminary data.</text>
</comment>
<accession>A0AAW1HWL4</accession>
<name>A0AAW1HWL4_POPJA</name>
<evidence type="ECO:0000313" key="2">
    <source>
        <dbReference type="Proteomes" id="UP001458880"/>
    </source>
</evidence>
<evidence type="ECO:0000313" key="1">
    <source>
        <dbReference type="EMBL" id="KAK9681232.1"/>
    </source>
</evidence>
<gene>
    <name evidence="1" type="ORF">QE152_g38481</name>
</gene>
<proteinExistence type="predicted"/>
<dbReference type="EMBL" id="JASPKY010000832">
    <property type="protein sequence ID" value="KAK9681232.1"/>
    <property type="molecule type" value="Genomic_DNA"/>
</dbReference>